<dbReference type="SUPFAM" id="SSF56059">
    <property type="entry name" value="Glutathione synthetase ATP-binding domain-like"/>
    <property type="match status" value="1"/>
</dbReference>
<dbReference type="Gene3D" id="3.30.470.20">
    <property type="entry name" value="ATP-grasp fold, B domain"/>
    <property type="match status" value="1"/>
</dbReference>
<dbReference type="InterPro" id="IPR053191">
    <property type="entry name" value="DcsG_Biosynth_Enzyme"/>
</dbReference>
<evidence type="ECO:0000313" key="1">
    <source>
        <dbReference type="EMBL" id="NLF54232.1"/>
    </source>
</evidence>
<gene>
    <name evidence="1" type="ORF">GX576_07525</name>
</gene>
<comment type="caution">
    <text evidence="1">The sequence shown here is derived from an EMBL/GenBank/DDBJ whole genome shotgun (WGS) entry which is preliminary data.</text>
</comment>
<dbReference type="EMBL" id="JAAYYV010000200">
    <property type="protein sequence ID" value="NLF54232.1"/>
    <property type="molecule type" value="Genomic_DNA"/>
</dbReference>
<name>A0A7X7LW24_9RHOO</name>
<sequence length="309" mass="33926">MTAPAIDVLILTEERYRDPDPADWYQGQIAREEGLLAEALAAQGLVAARRPWSDPTVDWRRCRSALFRSTWDYFDRFAEFSSWLGRVSARTRLFNPADLIRWNIDKRYLGELGRQGVAIVPTRFVERGEAATLAGVMDACGWTEAVFKPVVSGAARLTHRVRRERLDAHEALFARCVAAEAMMVQAFEPAILDEGELSLVVIAGRTTHAVRKTPRGGDFRVQDDHGGSVHAHLPSVEECAFAEAAVAACPSAPVYARVDVVRGADGGLRLMELELVEPELFFRFHPPAAQALATAITAALGEDSGRATA</sequence>
<dbReference type="AlphaFoldDB" id="A0A7X7LW24"/>
<accession>A0A7X7LW24</accession>
<organism evidence="1 2">
    <name type="scientific">Thauera phenolivorans</name>
    <dbReference type="NCBI Taxonomy" id="1792543"/>
    <lineage>
        <taxon>Bacteria</taxon>
        <taxon>Pseudomonadati</taxon>
        <taxon>Pseudomonadota</taxon>
        <taxon>Betaproteobacteria</taxon>
        <taxon>Rhodocyclales</taxon>
        <taxon>Zoogloeaceae</taxon>
        <taxon>Thauera</taxon>
    </lineage>
</organism>
<dbReference type="PANTHER" id="PTHR39217:SF1">
    <property type="entry name" value="GLUTATHIONE SYNTHETASE"/>
    <property type="match status" value="1"/>
</dbReference>
<evidence type="ECO:0000313" key="2">
    <source>
        <dbReference type="Proteomes" id="UP000536534"/>
    </source>
</evidence>
<proteinExistence type="predicted"/>
<dbReference type="PANTHER" id="PTHR39217">
    <property type="match status" value="1"/>
</dbReference>
<evidence type="ECO:0008006" key="3">
    <source>
        <dbReference type="Google" id="ProtNLM"/>
    </source>
</evidence>
<reference evidence="1 2" key="1">
    <citation type="journal article" date="2020" name="Biotechnol. Biofuels">
        <title>New insights from the biogas microbiome by comprehensive genome-resolved metagenomics of nearly 1600 species originating from multiple anaerobic digesters.</title>
        <authorList>
            <person name="Campanaro S."/>
            <person name="Treu L."/>
            <person name="Rodriguez-R L.M."/>
            <person name="Kovalovszki A."/>
            <person name="Ziels R.M."/>
            <person name="Maus I."/>
            <person name="Zhu X."/>
            <person name="Kougias P.G."/>
            <person name="Basile A."/>
            <person name="Luo G."/>
            <person name="Schluter A."/>
            <person name="Konstantinidis K.T."/>
            <person name="Angelidaki I."/>
        </authorList>
    </citation>
    <scope>NUCLEOTIDE SEQUENCE [LARGE SCALE GENOMIC DNA]</scope>
    <source>
        <strain evidence="1">AS06rmzACSIP_256</strain>
    </source>
</reference>
<protein>
    <recommendedName>
        <fullName evidence="3">ATP-grasp fold RimK-type domain-containing protein</fullName>
    </recommendedName>
</protein>
<dbReference type="Proteomes" id="UP000536534">
    <property type="component" value="Unassembled WGS sequence"/>
</dbReference>